<evidence type="ECO:0000313" key="2">
    <source>
        <dbReference type="Proteomes" id="UP000623467"/>
    </source>
</evidence>
<evidence type="ECO:0008006" key="3">
    <source>
        <dbReference type="Google" id="ProtNLM"/>
    </source>
</evidence>
<organism evidence="1 2">
    <name type="scientific">Mycena sanguinolenta</name>
    <dbReference type="NCBI Taxonomy" id="230812"/>
    <lineage>
        <taxon>Eukaryota</taxon>
        <taxon>Fungi</taxon>
        <taxon>Dikarya</taxon>
        <taxon>Basidiomycota</taxon>
        <taxon>Agaricomycotina</taxon>
        <taxon>Agaricomycetes</taxon>
        <taxon>Agaricomycetidae</taxon>
        <taxon>Agaricales</taxon>
        <taxon>Marasmiineae</taxon>
        <taxon>Mycenaceae</taxon>
        <taxon>Mycena</taxon>
    </lineage>
</organism>
<dbReference type="Proteomes" id="UP000623467">
    <property type="component" value="Unassembled WGS sequence"/>
</dbReference>
<accession>A0A8H7DGP9</accession>
<reference evidence="1" key="1">
    <citation type="submission" date="2020-05" db="EMBL/GenBank/DDBJ databases">
        <title>Mycena genomes resolve the evolution of fungal bioluminescence.</title>
        <authorList>
            <person name="Tsai I.J."/>
        </authorList>
    </citation>
    <scope>NUCLEOTIDE SEQUENCE</scope>
    <source>
        <strain evidence="1">160909Yilan</strain>
    </source>
</reference>
<protein>
    <recommendedName>
        <fullName evidence="3">Protein kinase domain-containing protein</fullName>
    </recommendedName>
</protein>
<comment type="caution">
    <text evidence="1">The sequence shown here is derived from an EMBL/GenBank/DDBJ whole genome shotgun (WGS) entry which is preliminary data.</text>
</comment>
<evidence type="ECO:0000313" key="1">
    <source>
        <dbReference type="EMBL" id="KAF7373705.1"/>
    </source>
</evidence>
<dbReference type="EMBL" id="JACAZH010000003">
    <property type="protein sequence ID" value="KAF7373705.1"/>
    <property type="molecule type" value="Genomic_DNA"/>
</dbReference>
<sequence length="459" mass="51479">MDPQPHSEPELDVVSTTRVTNLKSAVLAGAFFPHATGLTIDGGAFTSNVINNVYSWPQEQSSGISFLVIISLHGRPKVEIQRIRLSGYTGSFFPNATAFTINGGVFTCNVTNNVYDEQFPEFRRIPLGDIKLGKEFKNVVCSGILDRQNRVAGVRRIYSAKICPNPAPVTVAMYQGRAAEEEWHQHLAKYKAIRHPNVMQLYGLVRSPSVHAMVFYNEMIPYWQFLTSFQHSPILYTYFIGYCTTEFDEAINYLSYVFRKPLIDYDNLLVWIRPETGEVCLDLVQGPGMAFKHPWWKVDVLRLENVSLDKPDAEAEVISSLSEDSYHQLCSMPSIAQYRTFTVSTQLRRYPGFQQLLTWDLYIGGIMEFKKEKSFPIPGEGLPKIQSPAVPAANYPRRVGTSPKLPPVPHQSFTTAPASATNARSIAAQVCSRSMSLAKAQAVASSARCRTFKFCYIAT</sequence>
<proteinExistence type="predicted"/>
<dbReference type="AlphaFoldDB" id="A0A8H7DGP9"/>
<keyword evidence="2" id="KW-1185">Reference proteome</keyword>
<gene>
    <name evidence="1" type="ORF">MSAN_00581500</name>
</gene>
<name>A0A8H7DGP9_9AGAR</name>